<organism evidence="6 7">
    <name type="scientific">Ailuropoda melanoleuca</name>
    <name type="common">Giant panda</name>
    <dbReference type="NCBI Taxonomy" id="9646"/>
    <lineage>
        <taxon>Eukaryota</taxon>
        <taxon>Metazoa</taxon>
        <taxon>Chordata</taxon>
        <taxon>Craniata</taxon>
        <taxon>Vertebrata</taxon>
        <taxon>Euteleostomi</taxon>
        <taxon>Mammalia</taxon>
        <taxon>Eutheria</taxon>
        <taxon>Laurasiatheria</taxon>
        <taxon>Carnivora</taxon>
        <taxon>Caniformia</taxon>
        <taxon>Ursidae</taxon>
        <taxon>Ailuropoda</taxon>
    </lineage>
</organism>
<dbReference type="InterPro" id="IPR016126">
    <property type="entry name" value="Secretoglobin"/>
</dbReference>
<dbReference type="AlphaFoldDB" id="A0A7N5P4S2"/>
<dbReference type="PANTHER" id="PTHR11332:SF6">
    <property type="entry name" value="SECRETOGLOBIN FAMILY 1D MEMBER 4"/>
    <property type="match status" value="1"/>
</dbReference>
<dbReference type="Ensembl" id="ENSAMET00000045045.1">
    <property type="protein sequence ID" value="ENSAMEP00000033117.1"/>
    <property type="gene ID" value="ENSAMEG00000025507.1"/>
</dbReference>
<evidence type="ECO:0000313" key="7">
    <source>
        <dbReference type="Proteomes" id="UP000008912"/>
    </source>
</evidence>
<proteinExistence type="inferred from homology"/>
<accession>A0A7N5P4S2</accession>
<evidence type="ECO:0000256" key="2">
    <source>
        <dbReference type="ARBA" id="ARBA00022525"/>
    </source>
</evidence>
<dbReference type="Proteomes" id="UP000008912">
    <property type="component" value="Unassembled WGS sequence"/>
</dbReference>
<reference evidence="6" key="3">
    <citation type="submission" date="2025-09" db="UniProtKB">
        <authorList>
            <consortium name="Ensembl"/>
        </authorList>
    </citation>
    <scope>IDENTIFICATION</scope>
</reference>
<feature type="chain" id="PRO_5030957046" description="Secretoglobin family 1A member 1" evidence="5">
    <location>
        <begin position="22"/>
        <end position="93"/>
    </location>
</feature>
<reference evidence="6" key="2">
    <citation type="submission" date="2025-08" db="UniProtKB">
        <authorList>
            <consortium name="Ensembl"/>
        </authorList>
    </citation>
    <scope>IDENTIFICATION</scope>
</reference>
<dbReference type="GO" id="GO:0005615">
    <property type="term" value="C:extracellular space"/>
    <property type="evidence" value="ECO:0007669"/>
    <property type="project" value="TreeGrafter"/>
</dbReference>
<dbReference type="Pfam" id="PF01099">
    <property type="entry name" value="Uteroglobin"/>
    <property type="match status" value="1"/>
</dbReference>
<dbReference type="GeneTree" id="ENSGT00530000063866"/>
<evidence type="ECO:0000256" key="1">
    <source>
        <dbReference type="ARBA" id="ARBA00004613"/>
    </source>
</evidence>
<dbReference type="InParanoid" id="A0A7N5P4S2"/>
<feature type="signal peptide" evidence="5">
    <location>
        <begin position="1"/>
        <end position="21"/>
    </location>
</feature>
<evidence type="ECO:0000256" key="5">
    <source>
        <dbReference type="SAM" id="SignalP"/>
    </source>
</evidence>
<evidence type="ECO:0000256" key="3">
    <source>
        <dbReference type="ARBA" id="ARBA00022729"/>
    </source>
</evidence>
<evidence type="ECO:0000256" key="4">
    <source>
        <dbReference type="ARBA" id="ARBA00038364"/>
    </source>
</evidence>
<dbReference type="InterPro" id="IPR035960">
    <property type="entry name" value="Secretoglobin_sf"/>
</dbReference>
<dbReference type="PANTHER" id="PTHR11332">
    <property type="entry name" value="SECRETOGLOBIN FAMILY 1D"/>
    <property type="match status" value="1"/>
</dbReference>
<dbReference type="SUPFAM" id="SSF48201">
    <property type="entry name" value="Uteroglobin-like"/>
    <property type="match status" value="1"/>
</dbReference>
<keyword evidence="3 5" id="KW-0732">Signal</keyword>
<name>A0A7N5P4S2_AILME</name>
<keyword evidence="2" id="KW-0964">Secreted</keyword>
<dbReference type="PROSITE" id="PS51311">
    <property type="entry name" value="SCGB"/>
    <property type="match status" value="1"/>
</dbReference>
<evidence type="ECO:0008006" key="8">
    <source>
        <dbReference type="Google" id="ProtNLM"/>
    </source>
</evidence>
<keyword evidence="7" id="KW-1185">Reference proteome</keyword>
<reference evidence="6 7" key="1">
    <citation type="journal article" date="2010" name="Nature">
        <title>The sequence and de novo assembly of the giant panda genome.</title>
        <authorList>
            <person name="Li R."/>
            <person name="Fan W."/>
            <person name="Tian G."/>
            <person name="Zhu H."/>
            <person name="He L."/>
            <person name="Cai J."/>
            <person name="Huang Q."/>
            <person name="Cai Q."/>
            <person name="Li B."/>
            <person name="Bai Y."/>
            <person name="Zhang Z."/>
            <person name="Zhang Y."/>
            <person name="Wang W."/>
            <person name="Li J."/>
            <person name="Wei F."/>
            <person name="Li H."/>
            <person name="Jian M."/>
            <person name="Li J."/>
            <person name="Zhang Z."/>
            <person name="Nielsen R."/>
            <person name="Li D."/>
            <person name="Gu W."/>
            <person name="Yang Z."/>
            <person name="Xuan Z."/>
            <person name="Ryder O.A."/>
            <person name="Leung F.C."/>
            <person name="Zhou Y."/>
            <person name="Cao J."/>
            <person name="Sun X."/>
            <person name="Fu Y."/>
            <person name="Fang X."/>
            <person name="Guo X."/>
            <person name="Wang B."/>
            <person name="Hou R."/>
            <person name="Shen F."/>
            <person name="Mu B."/>
            <person name="Ni P."/>
            <person name="Lin R."/>
            <person name="Qian W."/>
            <person name="Wang G."/>
            <person name="Yu C."/>
            <person name="Nie W."/>
            <person name="Wang J."/>
            <person name="Wu Z."/>
            <person name="Liang H."/>
            <person name="Min J."/>
            <person name="Wu Q."/>
            <person name="Cheng S."/>
            <person name="Ruan J."/>
            <person name="Wang M."/>
            <person name="Shi Z."/>
            <person name="Wen M."/>
            <person name="Liu B."/>
            <person name="Ren X."/>
            <person name="Zheng H."/>
            <person name="Dong D."/>
            <person name="Cook K."/>
            <person name="Shan G."/>
            <person name="Zhang H."/>
            <person name="Kosiol C."/>
            <person name="Xie X."/>
            <person name="Lu Z."/>
            <person name="Zheng H."/>
            <person name="Li Y."/>
            <person name="Steiner C.C."/>
            <person name="Lam T.T."/>
            <person name="Lin S."/>
            <person name="Zhang Q."/>
            <person name="Li G."/>
            <person name="Tian J."/>
            <person name="Gong T."/>
            <person name="Liu H."/>
            <person name="Zhang D."/>
            <person name="Fang L."/>
            <person name="Ye C."/>
            <person name="Zhang J."/>
            <person name="Hu W."/>
            <person name="Xu A."/>
            <person name="Ren Y."/>
            <person name="Zhang G."/>
            <person name="Bruford M.W."/>
            <person name="Li Q."/>
            <person name="Ma L."/>
            <person name="Guo Y."/>
            <person name="An N."/>
            <person name="Hu Y."/>
            <person name="Zheng Y."/>
            <person name="Shi Y."/>
            <person name="Li Z."/>
            <person name="Liu Q."/>
            <person name="Chen Y."/>
            <person name="Zhao J."/>
            <person name="Qu N."/>
            <person name="Zhao S."/>
            <person name="Tian F."/>
            <person name="Wang X."/>
            <person name="Wang H."/>
            <person name="Xu L."/>
            <person name="Liu X."/>
            <person name="Vinar T."/>
            <person name="Wang Y."/>
            <person name="Lam T.W."/>
            <person name="Yiu S.M."/>
            <person name="Liu S."/>
            <person name="Zhang H."/>
            <person name="Li D."/>
            <person name="Huang Y."/>
            <person name="Wang X."/>
            <person name="Yang G."/>
            <person name="Jiang Z."/>
            <person name="Wang J."/>
            <person name="Qin N."/>
            <person name="Li L."/>
            <person name="Li J."/>
            <person name="Bolund L."/>
            <person name="Kristiansen K."/>
            <person name="Wong G.K."/>
            <person name="Olson M."/>
            <person name="Zhang X."/>
            <person name="Li S."/>
            <person name="Yang H."/>
            <person name="Wang J."/>
            <person name="Wang J."/>
        </authorList>
    </citation>
    <scope>NUCLEOTIDE SEQUENCE [LARGE SCALE GENOMIC DNA]</scope>
</reference>
<comment type="similarity">
    <text evidence="4">Belongs to the secretoglobin family. Lipophilin subfamily.</text>
</comment>
<sequence length="93" mass="10441">MRLSLSVLLVTLALCCYEANAVPCPDVIADFSEYLFLPASVYKITLEKYNPPPEVIQAKMTVKDCSDQISFKHRGLIALALVIPFFFVHRGFC</sequence>
<comment type="subcellular location">
    <subcellularLocation>
        <location evidence="1">Secreted</location>
    </subcellularLocation>
</comment>
<evidence type="ECO:0000313" key="6">
    <source>
        <dbReference type="Ensembl" id="ENSAMEP00000033117.1"/>
    </source>
</evidence>
<protein>
    <recommendedName>
        <fullName evidence="8">Secretoglobin family 1A member 1</fullName>
    </recommendedName>
</protein>